<protein>
    <submittedName>
        <fullName evidence="1">Uncharacterized protein</fullName>
    </submittedName>
</protein>
<evidence type="ECO:0000313" key="1">
    <source>
        <dbReference type="EMBL" id="CDW25805.1"/>
    </source>
</evidence>
<organism evidence="1">
    <name type="scientific">Lepeophtheirus salmonis</name>
    <name type="common">Salmon louse</name>
    <name type="synonym">Caligus salmonis</name>
    <dbReference type="NCBI Taxonomy" id="72036"/>
    <lineage>
        <taxon>Eukaryota</taxon>
        <taxon>Metazoa</taxon>
        <taxon>Ecdysozoa</taxon>
        <taxon>Arthropoda</taxon>
        <taxon>Crustacea</taxon>
        <taxon>Multicrustacea</taxon>
        <taxon>Hexanauplia</taxon>
        <taxon>Copepoda</taxon>
        <taxon>Siphonostomatoida</taxon>
        <taxon>Caligidae</taxon>
        <taxon>Lepeophtheirus</taxon>
    </lineage>
</organism>
<dbReference type="EMBL" id="HACA01008444">
    <property type="protein sequence ID" value="CDW25805.1"/>
    <property type="molecule type" value="Transcribed_RNA"/>
</dbReference>
<reference evidence="1" key="1">
    <citation type="submission" date="2014-05" db="EMBL/GenBank/DDBJ databases">
        <authorList>
            <person name="Chronopoulou M."/>
        </authorList>
    </citation>
    <scope>NUCLEOTIDE SEQUENCE</scope>
    <source>
        <tissue evidence="1">Whole organism</tissue>
    </source>
</reference>
<proteinExistence type="predicted"/>
<dbReference type="AlphaFoldDB" id="A0A0K2TJ14"/>
<sequence>MDFVRIAVLFRRYRKYMKIDYIIFEMIKTRERQPLSIVEHARTHGNKSSILGFQYDVCETR</sequence>
<name>A0A0K2TJ14_LEPSM</name>
<accession>A0A0K2TJ14</accession>